<dbReference type="AlphaFoldDB" id="A0A4Y9S2X3"/>
<accession>A0A4Y9S2X3</accession>
<comment type="caution">
    <text evidence="3">The sequence shown here is derived from an EMBL/GenBank/DDBJ whole genome shotgun (WGS) entry which is preliminary data.</text>
</comment>
<proteinExistence type="predicted"/>
<protein>
    <submittedName>
        <fullName evidence="3">N-acetylmuramidase family protein</fullName>
    </submittedName>
</protein>
<gene>
    <name evidence="3" type="ORF">EGY25_04280</name>
</gene>
<organism evidence="3 4">
    <name type="scientific">Brevundimonas intermedia</name>
    <dbReference type="NCBI Taxonomy" id="74315"/>
    <lineage>
        <taxon>Bacteria</taxon>
        <taxon>Pseudomonadati</taxon>
        <taxon>Pseudomonadota</taxon>
        <taxon>Alphaproteobacteria</taxon>
        <taxon>Caulobacterales</taxon>
        <taxon>Caulobacteraceae</taxon>
        <taxon>Brevundimonas</taxon>
    </lineage>
</organism>
<feature type="compositionally biased region" description="Basic and acidic residues" evidence="1">
    <location>
        <begin position="44"/>
        <end position="61"/>
    </location>
</feature>
<reference evidence="3 4" key="1">
    <citation type="submission" date="2019-03" db="EMBL/GenBank/DDBJ databases">
        <title>Draft genome of Brevundimonas sp. a heavy metal resistant soil bacteria.</title>
        <authorList>
            <person name="Soto J."/>
        </authorList>
    </citation>
    <scope>NUCLEOTIDE SEQUENCE [LARGE SCALE GENOMIC DNA]</scope>
    <source>
        <strain evidence="3 4">B-10</strain>
    </source>
</reference>
<evidence type="ECO:0000313" key="4">
    <source>
        <dbReference type="Proteomes" id="UP000298216"/>
    </source>
</evidence>
<feature type="compositionally biased region" description="Basic residues" evidence="1">
    <location>
        <begin position="14"/>
        <end position="31"/>
    </location>
</feature>
<dbReference type="Proteomes" id="UP000298216">
    <property type="component" value="Unassembled WGS sequence"/>
</dbReference>
<dbReference type="InterPro" id="IPR024408">
    <property type="entry name" value="Muramidase"/>
</dbReference>
<dbReference type="EMBL" id="SPVH01000002">
    <property type="protein sequence ID" value="TFW14416.1"/>
    <property type="molecule type" value="Genomic_DNA"/>
</dbReference>
<evidence type="ECO:0000256" key="1">
    <source>
        <dbReference type="SAM" id="MobiDB-lite"/>
    </source>
</evidence>
<evidence type="ECO:0000313" key="3">
    <source>
        <dbReference type="EMBL" id="TFW14416.1"/>
    </source>
</evidence>
<dbReference type="Pfam" id="PF11860">
    <property type="entry name" value="Muramidase"/>
    <property type="match status" value="1"/>
</dbReference>
<sequence>MSRLHAHDRPGREAHRRQLPRQRRDHRRPVQGRHAADPRLLLRQSRERWPARHGQPRDRRGGGVPAARDQALSHPSQSGDCPMDVKTLQGLIVSAGRPIAVDGQFGPKSRAALREVLSGPTDPVTPADIERQAEAYGLSSQLVGTVYDVESKGRGMSVATGLPVILYEPHIFSRLTQRRFDGSHPDISYPKWKTRPYPSTQTGRYDQMMSACALAPAEAMKSASWGLGQVMGFNHAACGFDTVWDFVLAMAKGEGAQLGAMLAFIKANGLIPALLRKDWRVFAKGYNGAGQVDLYARLLSEAYAKRSAR</sequence>
<feature type="compositionally biased region" description="Basic and acidic residues" evidence="1">
    <location>
        <begin position="1"/>
        <end position="13"/>
    </location>
</feature>
<name>A0A4Y9S2X3_9CAUL</name>
<dbReference type="OrthoDB" id="1523598at2"/>
<keyword evidence="4" id="KW-1185">Reference proteome</keyword>
<feature type="domain" description="N-acetylmuramidase" evidence="2">
    <location>
        <begin position="142"/>
        <end position="305"/>
    </location>
</feature>
<feature type="region of interest" description="Disordered" evidence="1">
    <location>
        <begin position="1"/>
        <end position="83"/>
    </location>
</feature>
<evidence type="ECO:0000259" key="2">
    <source>
        <dbReference type="Pfam" id="PF11860"/>
    </source>
</evidence>